<reference evidence="2" key="1">
    <citation type="submission" date="2022-07" db="EMBL/GenBank/DDBJ databases">
        <title>Chromosome-level genome of Muraenolepis orangiensis.</title>
        <authorList>
            <person name="Kim J."/>
        </authorList>
    </citation>
    <scope>NUCLEOTIDE SEQUENCE</scope>
    <source>
        <strain evidence="2">KU_S4_2022</strain>
        <tissue evidence="2">Muscle</tissue>
    </source>
</reference>
<gene>
    <name evidence="2" type="ORF">NHX12_028269</name>
</gene>
<feature type="region of interest" description="Disordered" evidence="1">
    <location>
        <begin position="1"/>
        <end position="42"/>
    </location>
</feature>
<evidence type="ECO:0000313" key="2">
    <source>
        <dbReference type="EMBL" id="KAJ3603524.1"/>
    </source>
</evidence>
<sequence length="72" mass="7516">MKVGISERITGEAAGEAKPQSANNYERAEGPRPASEEVAGAMEPESVKVKGAPREGALFAVFITVGLVVVLF</sequence>
<organism evidence="2 3">
    <name type="scientific">Muraenolepis orangiensis</name>
    <name type="common">Patagonian moray cod</name>
    <dbReference type="NCBI Taxonomy" id="630683"/>
    <lineage>
        <taxon>Eukaryota</taxon>
        <taxon>Metazoa</taxon>
        <taxon>Chordata</taxon>
        <taxon>Craniata</taxon>
        <taxon>Vertebrata</taxon>
        <taxon>Euteleostomi</taxon>
        <taxon>Actinopterygii</taxon>
        <taxon>Neopterygii</taxon>
        <taxon>Teleostei</taxon>
        <taxon>Neoteleostei</taxon>
        <taxon>Acanthomorphata</taxon>
        <taxon>Zeiogadaria</taxon>
        <taxon>Gadariae</taxon>
        <taxon>Gadiformes</taxon>
        <taxon>Muraenolepidoidei</taxon>
        <taxon>Muraenolepididae</taxon>
        <taxon>Muraenolepis</taxon>
    </lineage>
</organism>
<proteinExistence type="predicted"/>
<evidence type="ECO:0000313" key="3">
    <source>
        <dbReference type="Proteomes" id="UP001148018"/>
    </source>
</evidence>
<dbReference type="AlphaFoldDB" id="A0A9Q0EBH7"/>
<accession>A0A9Q0EBH7</accession>
<evidence type="ECO:0000256" key="1">
    <source>
        <dbReference type="SAM" id="MobiDB-lite"/>
    </source>
</evidence>
<name>A0A9Q0EBH7_9TELE</name>
<comment type="caution">
    <text evidence="2">The sequence shown here is derived from an EMBL/GenBank/DDBJ whole genome shotgun (WGS) entry which is preliminary data.</text>
</comment>
<protein>
    <submittedName>
        <fullName evidence="2">Uncharacterized protein</fullName>
    </submittedName>
</protein>
<keyword evidence="3" id="KW-1185">Reference proteome</keyword>
<dbReference type="Proteomes" id="UP001148018">
    <property type="component" value="Unassembled WGS sequence"/>
</dbReference>
<dbReference type="EMBL" id="JANIIK010000044">
    <property type="protein sequence ID" value="KAJ3603524.1"/>
    <property type="molecule type" value="Genomic_DNA"/>
</dbReference>